<sequence>MSRYRLRMDLQLFAGEKTEKATSKKRQDSRQKGQVAKSPEIASSLILLAGICCLIMLGPFMQKQIMTLFSDVLLHRLNMEVTAENTLKLLGSFVIQILLVLAPIFAVVILIAFGSNYVQIGWLFTLEPIRPKFNKLNPLSGAKNLFGLRSLVEFSKSMLKLLTVGLIVYTILWSERSNFLKLANMPVQDIFSFVGNLTIKLGIFVASLLFVLAIGDYMYQKYEYEKNLRMSKQDIKDEFKNQEGDPLIKGKIKERQRRLALMRMMQEVPKADVVITNPTHFAVALKYDASKMDAPTVIAKGQDYLALRIREIAKQNDVITMENKPLARALYERTDIGESVPGDLFQTVAEVLAYVYRLKGRR</sequence>
<feature type="transmembrane region" description="Helical" evidence="12">
    <location>
        <begin position="194"/>
        <end position="219"/>
    </location>
</feature>
<comment type="function">
    <text evidence="12">Required for formation of the rod structure in the basal body of the flagellar apparatus. Together with FliI and FliH, may constitute the export apparatus of flagellin.</text>
</comment>
<dbReference type="InterPro" id="IPR006135">
    <property type="entry name" value="T3SS_substrate_exporter"/>
</dbReference>
<evidence type="ECO:0000256" key="4">
    <source>
        <dbReference type="ARBA" id="ARBA00022448"/>
    </source>
</evidence>
<name>A0ABW0HQ19_9BACL</name>
<keyword evidence="7 12" id="KW-1005">Bacterial flagellum biogenesis</keyword>
<evidence type="ECO:0000256" key="11">
    <source>
        <dbReference type="ARBA" id="ARBA00023225"/>
    </source>
</evidence>
<keyword evidence="13" id="KW-0969">Cilium</keyword>
<dbReference type="PRINTS" id="PR00950">
    <property type="entry name" value="TYPE3IMSPROT"/>
</dbReference>
<keyword evidence="13" id="KW-0282">Flagellum</keyword>
<keyword evidence="8 12" id="KW-0653">Protein transport</keyword>
<accession>A0ABW0HQ19</accession>
<dbReference type="Pfam" id="PF01312">
    <property type="entry name" value="Bac_export_2"/>
    <property type="match status" value="1"/>
</dbReference>
<evidence type="ECO:0000256" key="9">
    <source>
        <dbReference type="ARBA" id="ARBA00022989"/>
    </source>
</evidence>
<feature type="transmembrane region" description="Helical" evidence="12">
    <location>
        <begin position="41"/>
        <end position="61"/>
    </location>
</feature>
<dbReference type="Proteomes" id="UP001596113">
    <property type="component" value="Unassembled WGS sequence"/>
</dbReference>
<evidence type="ECO:0000313" key="13">
    <source>
        <dbReference type="EMBL" id="MFC5401952.1"/>
    </source>
</evidence>
<keyword evidence="4 12" id="KW-0813">Transport</keyword>
<evidence type="ECO:0000256" key="1">
    <source>
        <dbReference type="ARBA" id="ARBA00004651"/>
    </source>
</evidence>
<keyword evidence="6 12" id="KW-0812">Transmembrane</keyword>
<keyword evidence="11 12" id="KW-1006">Bacterial flagellum protein export</keyword>
<dbReference type="InterPro" id="IPR006136">
    <property type="entry name" value="FlhB"/>
</dbReference>
<dbReference type="PANTHER" id="PTHR30531">
    <property type="entry name" value="FLAGELLAR BIOSYNTHETIC PROTEIN FLHB"/>
    <property type="match status" value="1"/>
</dbReference>
<feature type="transmembrane region" description="Helical" evidence="12">
    <location>
        <begin position="89"/>
        <end position="113"/>
    </location>
</feature>
<keyword evidence="9 12" id="KW-1133">Transmembrane helix</keyword>
<evidence type="ECO:0000313" key="14">
    <source>
        <dbReference type="Proteomes" id="UP001596113"/>
    </source>
</evidence>
<dbReference type="SUPFAM" id="SSF160544">
    <property type="entry name" value="EscU C-terminal domain-like"/>
    <property type="match status" value="1"/>
</dbReference>
<dbReference type="Gene3D" id="3.40.1690.10">
    <property type="entry name" value="secretion proteins EscU"/>
    <property type="match status" value="1"/>
</dbReference>
<evidence type="ECO:0000256" key="5">
    <source>
        <dbReference type="ARBA" id="ARBA00022475"/>
    </source>
</evidence>
<keyword evidence="14" id="KW-1185">Reference proteome</keyword>
<evidence type="ECO:0000256" key="10">
    <source>
        <dbReference type="ARBA" id="ARBA00023136"/>
    </source>
</evidence>
<dbReference type="InterPro" id="IPR029025">
    <property type="entry name" value="T3SS_substrate_exporter_C"/>
</dbReference>
<keyword evidence="5 12" id="KW-1003">Cell membrane</keyword>
<dbReference type="EMBL" id="JBHSMI010000008">
    <property type="protein sequence ID" value="MFC5401952.1"/>
    <property type="molecule type" value="Genomic_DNA"/>
</dbReference>
<organism evidence="13 14">
    <name type="scientific">Cohnella soli</name>
    <dbReference type="NCBI Taxonomy" id="425005"/>
    <lineage>
        <taxon>Bacteria</taxon>
        <taxon>Bacillati</taxon>
        <taxon>Bacillota</taxon>
        <taxon>Bacilli</taxon>
        <taxon>Bacillales</taxon>
        <taxon>Paenibacillaceae</taxon>
        <taxon>Cohnella</taxon>
    </lineage>
</organism>
<gene>
    <name evidence="12 13" type="primary">flhB</name>
    <name evidence="13" type="ORF">ACFPOF_04315</name>
</gene>
<dbReference type="NCBIfam" id="TIGR00328">
    <property type="entry name" value="flhB"/>
    <property type="match status" value="1"/>
</dbReference>
<evidence type="ECO:0000256" key="8">
    <source>
        <dbReference type="ARBA" id="ARBA00022927"/>
    </source>
</evidence>
<dbReference type="Gene3D" id="6.10.250.2080">
    <property type="match status" value="1"/>
</dbReference>
<dbReference type="RefSeq" id="WP_378129929.1">
    <property type="nucleotide sequence ID" value="NZ_JBHSMI010000008.1"/>
</dbReference>
<protein>
    <recommendedName>
        <fullName evidence="3 12">Flagellar biosynthetic protein FlhB</fullName>
    </recommendedName>
</protein>
<keyword evidence="13" id="KW-0966">Cell projection</keyword>
<keyword evidence="10 12" id="KW-0472">Membrane</keyword>
<evidence type="ECO:0000256" key="7">
    <source>
        <dbReference type="ARBA" id="ARBA00022795"/>
    </source>
</evidence>
<comment type="caution">
    <text evidence="13">The sequence shown here is derived from an EMBL/GenBank/DDBJ whole genome shotgun (WGS) entry which is preliminary data.</text>
</comment>
<proteinExistence type="inferred from homology"/>
<feature type="transmembrane region" description="Helical" evidence="12">
    <location>
        <begin position="158"/>
        <end position="174"/>
    </location>
</feature>
<dbReference type="PANTHER" id="PTHR30531:SF12">
    <property type="entry name" value="FLAGELLAR BIOSYNTHETIC PROTEIN FLHB"/>
    <property type="match status" value="1"/>
</dbReference>
<evidence type="ECO:0000256" key="2">
    <source>
        <dbReference type="ARBA" id="ARBA00010690"/>
    </source>
</evidence>
<comment type="similarity">
    <text evidence="2 12">Belongs to the type III secretion exporter family.</text>
</comment>
<comment type="subcellular location">
    <subcellularLocation>
        <location evidence="1">Cell membrane</location>
        <topology evidence="1">Multi-pass membrane protein</topology>
    </subcellularLocation>
</comment>
<reference evidence="14" key="1">
    <citation type="journal article" date="2019" name="Int. J. Syst. Evol. Microbiol.">
        <title>The Global Catalogue of Microorganisms (GCM) 10K type strain sequencing project: providing services to taxonomists for standard genome sequencing and annotation.</title>
        <authorList>
            <consortium name="The Broad Institute Genomics Platform"/>
            <consortium name="The Broad Institute Genome Sequencing Center for Infectious Disease"/>
            <person name="Wu L."/>
            <person name="Ma J."/>
        </authorList>
    </citation>
    <scope>NUCLEOTIDE SEQUENCE [LARGE SCALE GENOMIC DNA]</scope>
    <source>
        <strain evidence="14">CGMCC 1.18575</strain>
    </source>
</reference>
<evidence type="ECO:0000256" key="12">
    <source>
        <dbReference type="RuleBase" id="RU364091"/>
    </source>
</evidence>
<evidence type="ECO:0000256" key="3">
    <source>
        <dbReference type="ARBA" id="ARBA00021622"/>
    </source>
</evidence>
<evidence type="ECO:0000256" key="6">
    <source>
        <dbReference type="ARBA" id="ARBA00022692"/>
    </source>
</evidence>